<evidence type="ECO:0000256" key="2">
    <source>
        <dbReference type="ARBA" id="ARBA00023242"/>
    </source>
</evidence>
<gene>
    <name evidence="6" type="ORF">MKZ38_003157</name>
</gene>
<dbReference type="GO" id="GO:0003676">
    <property type="term" value="F:nucleic acid binding"/>
    <property type="evidence" value="ECO:0007669"/>
    <property type="project" value="InterPro"/>
</dbReference>
<evidence type="ECO:0008006" key="8">
    <source>
        <dbReference type="Google" id="ProtNLM"/>
    </source>
</evidence>
<keyword evidence="7" id="KW-1185">Reference proteome</keyword>
<dbReference type="PANTHER" id="PTHR10644">
    <property type="entry name" value="DNA REPAIR/RNA PROCESSING CPSF FAMILY"/>
    <property type="match status" value="1"/>
</dbReference>
<dbReference type="InterPro" id="IPR058543">
    <property type="entry name" value="Beta-prop_RSE1/DDB1/CPSF1_2nd"/>
</dbReference>
<dbReference type="EMBL" id="JAKWBI020000001">
    <property type="protein sequence ID" value="KAJ2907301.1"/>
    <property type="molecule type" value="Genomic_DNA"/>
</dbReference>
<dbReference type="Pfam" id="PF23726">
    <property type="entry name" value="Beta-prop_RSE1_2nd"/>
    <property type="match status" value="1"/>
</dbReference>
<feature type="domain" description="RSE1/DDB1/CPSF1 first beta-propeller" evidence="4">
    <location>
        <begin position="12"/>
        <end position="370"/>
    </location>
</feature>
<dbReference type="Pfam" id="PF10433">
    <property type="entry name" value="Beta-prop_RSE1_1st"/>
    <property type="match status" value="1"/>
</dbReference>
<dbReference type="InterPro" id="IPR004871">
    <property type="entry name" value="RSE1/DDB1/CPSF1_C"/>
</dbReference>
<dbReference type="GO" id="GO:0005634">
    <property type="term" value="C:nucleus"/>
    <property type="evidence" value="ECO:0007669"/>
    <property type="project" value="UniProtKB-SubCell"/>
</dbReference>
<dbReference type="Gene3D" id="1.10.150.910">
    <property type="match status" value="1"/>
</dbReference>
<keyword evidence="2" id="KW-0539">Nucleus</keyword>
<evidence type="ECO:0000313" key="6">
    <source>
        <dbReference type="EMBL" id="KAJ2907301.1"/>
    </source>
</evidence>
<accession>A0AAD5S002</accession>
<dbReference type="InterPro" id="IPR015943">
    <property type="entry name" value="WD40/YVTN_repeat-like_dom_sf"/>
</dbReference>
<evidence type="ECO:0000256" key="1">
    <source>
        <dbReference type="ARBA" id="ARBA00004123"/>
    </source>
</evidence>
<proteinExistence type="predicted"/>
<feature type="domain" description="RSE1/DDB1/CPSF1 second beta-propeller" evidence="5">
    <location>
        <begin position="451"/>
        <end position="756"/>
    </location>
</feature>
<reference evidence="6" key="1">
    <citation type="submission" date="2022-07" db="EMBL/GenBank/DDBJ databases">
        <title>Draft genome sequence of Zalerion maritima ATCC 34329, a (micro)plastics degrading marine fungus.</title>
        <authorList>
            <person name="Paco A."/>
            <person name="Goncalves M.F.M."/>
            <person name="Rocha-Santos T.A.P."/>
            <person name="Alves A."/>
        </authorList>
    </citation>
    <scope>NUCLEOTIDE SEQUENCE</scope>
    <source>
        <strain evidence="6">ATCC 34329</strain>
    </source>
</reference>
<dbReference type="InterPro" id="IPR018846">
    <property type="entry name" value="Beta-prop_RSE1/DDB1/CPSF1_1st"/>
</dbReference>
<evidence type="ECO:0000259" key="3">
    <source>
        <dbReference type="Pfam" id="PF03178"/>
    </source>
</evidence>
<evidence type="ECO:0000259" key="5">
    <source>
        <dbReference type="Pfam" id="PF23726"/>
    </source>
</evidence>
<organism evidence="6 7">
    <name type="scientific">Zalerion maritima</name>
    <dbReference type="NCBI Taxonomy" id="339359"/>
    <lineage>
        <taxon>Eukaryota</taxon>
        <taxon>Fungi</taxon>
        <taxon>Dikarya</taxon>
        <taxon>Ascomycota</taxon>
        <taxon>Pezizomycotina</taxon>
        <taxon>Sordariomycetes</taxon>
        <taxon>Lulworthiomycetidae</taxon>
        <taxon>Lulworthiales</taxon>
        <taxon>Lulworthiaceae</taxon>
        <taxon>Zalerion</taxon>
    </lineage>
</organism>
<dbReference type="Pfam" id="PF03178">
    <property type="entry name" value="CPSF_A"/>
    <property type="match status" value="1"/>
</dbReference>
<comment type="subcellular location">
    <subcellularLocation>
        <location evidence="1">Nucleus</location>
    </subcellularLocation>
</comment>
<dbReference type="AlphaFoldDB" id="A0AAD5S002"/>
<dbReference type="Proteomes" id="UP001201980">
    <property type="component" value="Unassembled WGS sequence"/>
</dbReference>
<evidence type="ECO:0000313" key="7">
    <source>
        <dbReference type="Proteomes" id="UP001201980"/>
    </source>
</evidence>
<dbReference type="InterPro" id="IPR011044">
    <property type="entry name" value="Quino_amine_DH_bsu"/>
</dbReference>
<protein>
    <recommendedName>
        <fullName evidence="8">DNA damage-binding protein 1</fullName>
    </recommendedName>
</protein>
<name>A0AAD5S002_9PEZI</name>
<sequence>MSYIAPIFRPSSVRQAISAHVRSYDALDLVIALANRLEIWSLEESSSGRILQKIHTEVIHGNITILQKIQPKEWPAEVLFVGTERMRYFTAAWNHDTGRLETKQTFTDAGEKHMRDSQSQDKCIVDPSGKFMAMHLWEGVLNVLRVSPRKNPTHQLEWLEQIRLTELMIRASAFLHSETGHPKIAFLFQGKPDVPDTQLAVYRLTADDKNTKSSKFDPAKDREISIRNLEPGATLLIPVEKVEQEKRHNVRNPQSAKAYIGGLIVVGETALTYIDSLTKCTVESALKEPSIFVAWAQYDVTHYLLADDYGILHMLTLDVGESLEVTGISVQKVGRSRTSRASCLVYLGDGYVYLGSHHGKPQFLQIQCSQQQCGPSHPTETWKFTEVQSFTNIAPILDFAVMDMGNREGVNQSANEFSSGQARIVAGCGVWDDGVLNSIRSGVGLEDIGILAEMDSIRGLFPMRLKSPKVVDCLLVSFPTETRAFRFDPEGEIEEVSSFQGLALDTHTLLASLLPNGRLLQVTPSSVTLTDAESGVRIAAWDSPNGTITAASANNKWVLLSVEGKNVVSLNISEELKLAKEASAVEDQVACLHLSPQFEDIGIIGVWSGGLSLVDAASLMVRAHQSLQQDGDAEPVPRDLALVKILPSSPTLFVAMSDGVIVNFAVSPEDFSLTNRRSVILGTRYSKFHLMPNSQTDTFNIFSTSEHPSLIYGSEGRIVYSAVTAEDALCVCPFDIPAFPNAVALATDTTLKICQVEPERRTHVKSAAINEVVRRVAYSPKEKVFGIGCIKRELSNGDETIASSFRLVDEIIFESVGKPFPLDDAPATEMVETVIRTELPDSYGNPAERFIVGTSYMEGDETVRANVVNGRILVLGVDGERNPYLIAQHKLKGSCRRLSIIGDKIVASLSKVVAVYLYREETTLSGTLERVASYRPSTAPVDMAIHGNMIAVGDLMKSMTLVEYIPSQNGTTSHTLVERARHLQAAWTTSLAYVGDENWLLSDAQGNLMTLRQNMEGATEDDKRRLDVTSEINLGEMVNRIRDIEVESSPDAIVVPKAFIGTVEGGMYLFGSIGPKWQDLLLRFQSSLADSVETLGEIDFKSSYRAFRNEEREGEEPFRFVDGELLERFLDLAEESQQQVCQGLGPSVEVMRNIVEELKRIH</sequence>
<dbReference type="SUPFAM" id="SSF50969">
    <property type="entry name" value="YVTN repeat-like/Quinoprotein amine dehydrogenase"/>
    <property type="match status" value="1"/>
</dbReference>
<comment type="caution">
    <text evidence="6">The sequence shown here is derived from an EMBL/GenBank/DDBJ whole genome shotgun (WGS) entry which is preliminary data.</text>
</comment>
<evidence type="ECO:0000259" key="4">
    <source>
        <dbReference type="Pfam" id="PF10433"/>
    </source>
</evidence>
<dbReference type="Gene3D" id="2.130.10.10">
    <property type="entry name" value="YVTN repeat-like/Quinoprotein amine dehydrogenase"/>
    <property type="match status" value="3"/>
</dbReference>
<feature type="domain" description="RSE1/DDB1/CPSF1 C-terminal" evidence="3">
    <location>
        <begin position="802"/>
        <end position="1131"/>
    </location>
</feature>
<dbReference type="InterPro" id="IPR050358">
    <property type="entry name" value="RSE1/DDB1/CFT1"/>
</dbReference>